<reference evidence="4 5" key="2">
    <citation type="journal article" date="2012" name="Int. J. Syst. Evol. Microbiol.">
        <title>Vibrio caribbeanicus sp. nov., isolated from the marine sponge Scleritoderma cyanea.</title>
        <authorList>
            <person name="Hoffmann M."/>
            <person name="Monday S.R."/>
            <person name="Allard M.W."/>
            <person name="Strain E.A."/>
            <person name="Whittaker P."/>
            <person name="Naum M."/>
            <person name="McCarthy P.J."/>
            <person name="Lopez J.V."/>
            <person name="Fischer M."/>
            <person name="Brown E.W."/>
        </authorList>
    </citation>
    <scope>NUCLEOTIDE SEQUENCE [LARGE SCALE GENOMIC DNA]</scope>
    <source>
        <strain evidence="4 5">ATCC 19109</strain>
    </source>
</reference>
<keyword evidence="5" id="KW-1185">Reference proteome</keyword>
<dbReference type="PATRIC" id="fig|1051646.9.peg.3825"/>
<dbReference type="Proteomes" id="UP000003836">
    <property type="component" value="Unassembled WGS sequence"/>
</dbReference>
<sequence length="90" mass="9474">MSLWDDLGNFGSGMLDSVGEGFDNLVKTATTQEQQTVNPGTTSQLDKQADNHGNKVTPLPQPTEDKTLLYVGLGVGTVLSVGLLIVLAKS</sequence>
<evidence type="ECO:0000313" key="6">
    <source>
        <dbReference type="Proteomes" id="UP000030071"/>
    </source>
</evidence>
<dbReference type="eggNOG" id="ENOG5030CKA">
    <property type="taxonomic scope" value="Bacteria"/>
</dbReference>
<feature type="region of interest" description="Disordered" evidence="1">
    <location>
        <begin position="32"/>
        <end position="61"/>
    </location>
</feature>
<gene>
    <name evidence="3" type="ORF">IX91_19530</name>
    <name evidence="4" type="ORF">VITU9109_18945</name>
</gene>
<evidence type="ECO:0000313" key="4">
    <source>
        <dbReference type="EMBL" id="EGU59061.1"/>
    </source>
</evidence>
<evidence type="ECO:0000256" key="2">
    <source>
        <dbReference type="SAM" id="Phobius"/>
    </source>
</evidence>
<reference evidence="4" key="1">
    <citation type="submission" date="2011-08" db="EMBL/GenBank/DDBJ databases">
        <authorList>
            <person name="Hoffman M."/>
            <person name="Strain E.A."/>
            <person name="Brown E."/>
            <person name="Allard M.W."/>
        </authorList>
    </citation>
    <scope>NUCLEOTIDE SEQUENCE</scope>
    <source>
        <strain evidence="4">ATCC 19109</strain>
    </source>
</reference>
<name>F9SZY3_9VIBR</name>
<feature type="transmembrane region" description="Helical" evidence="2">
    <location>
        <begin position="68"/>
        <end position="88"/>
    </location>
</feature>
<reference evidence="3 6" key="3">
    <citation type="submission" date="2014-08" db="EMBL/GenBank/DDBJ databases">
        <title>First Complete Genome Sequence of the Shellfish Pathogen Vibrio tubiashii.</title>
        <authorList>
            <person name="Richards G.P."/>
            <person name="Needleman D.S."/>
            <person name="Watson M.A."/>
            <person name="Bono J.L."/>
        </authorList>
    </citation>
    <scope>NUCLEOTIDE SEQUENCE [LARGE SCALE GENOMIC DNA]</scope>
    <source>
        <strain evidence="3 6">ATCC 19109</strain>
    </source>
</reference>
<evidence type="ECO:0000313" key="5">
    <source>
        <dbReference type="Proteomes" id="UP000003836"/>
    </source>
</evidence>
<evidence type="ECO:0000256" key="1">
    <source>
        <dbReference type="SAM" id="MobiDB-lite"/>
    </source>
</evidence>
<dbReference type="AlphaFoldDB" id="F9SZY3"/>
<proteinExistence type="predicted"/>
<dbReference type="GeneID" id="23446921"/>
<dbReference type="RefSeq" id="WP_004742728.1">
    <property type="nucleotide sequence ID" value="NZ_AFWI01000002.1"/>
</dbReference>
<dbReference type="EMBL" id="CP009355">
    <property type="protein sequence ID" value="AIW16287.1"/>
    <property type="molecule type" value="Genomic_DNA"/>
</dbReference>
<dbReference type="EMBL" id="AFWI01000002">
    <property type="protein sequence ID" value="EGU59061.1"/>
    <property type="molecule type" value="Genomic_DNA"/>
</dbReference>
<keyword evidence="2" id="KW-0472">Membrane</keyword>
<dbReference type="HOGENOM" id="CLU_2440027_0_0_6"/>
<dbReference type="Proteomes" id="UP000030071">
    <property type="component" value="Chromosome 2"/>
</dbReference>
<dbReference type="KEGG" id="vtu:IX91_19530"/>
<keyword evidence="2" id="KW-1133">Transmembrane helix</keyword>
<feature type="compositionally biased region" description="Polar residues" evidence="1">
    <location>
        <begin position="32"/>
        <end position="46"/>
    </location>
</feature>
<accession>F9SZY3</accession>
<organism evidence="3 6">
    <name type="scientific">Vibrio tubiashii ATCC 19109</name>
    <dbReference type="NCBI Taxonomy" id="1051646"/>
    <lineage>
        <taxon>Bacteria</taxon>
        <taxon>Pseudomonadati</taxon>
        <taxon>Pseudomonadota</taxon>
        <taxon>Gammaproteobacteria</taxon>
        <taxon>Vibrionales</taxon>
        <taxon>Vibrionaceae</taxon>
        <taxon>Vibrio</taxon>
        <taxon>Vibrio oreintalis group</taxon>
    </lineage>
</organism>
<dbReference type="STRING" id="1051646.IX91_19530"/>
<protein>
    <submittedName>
        <fullName evidence="3">Uncharacterized protein</fullName>
    </submittedName>
</protein>
<keyword evidence="2" id="KW-0812">Transmembrane</keyword>
<evidence type="ECO:0000313" key="3">
    <source>
        <dbReference type="EMBL" id="AIW16287.1"/>
    </source>
</evidence>